<gene>
    <name evidence="1" type="ORF">GMARGA_LOCUS9297</name>
</gene>
<accession>A0ABN7URC2</accession>
<dbReference type="Proteomes" id="UP000789901">
    <property type="component" value="Unassembled WGS sequence"/>
</dbReference>
<evidence type="ECO:0000313" key="2">
    <source>
        <dbReference type="Proteomes" id="UP000789901"/>
    </source>
</evidence>
<sequence>MLSPGASVEANYGHKKFKYPIENHINISIINFQNELKNQQQQWQDTFYGKFLNNDEIDNLLRQLADLYDEDTIELCRKESLSTYAQIAKFLTQTFYNDDLLEEYEIILLFIRLQQVTIYGKMLKNDEGNNLLEQLADLYDEDSIEEKLNKAWKEAIDLCRKESLATCEQISKFLIQAFYNDDLLEKYELLLLLIRLQVFENLNFIYEEKINEIFNYSNVAPYNKIGKYKESVEYFNRLPKD</sequence>
<organism evidence="1 2">
    <name type="scientific">Gigaspora margarita</name>
    <dbReference type="NCBI Taxonomy" id="4874"/>
    <lineage>
        <taxon>Eukaryota</taxon>
        <taxon>Fungi</taxon>
        <taxon>Fungi incertae sedis</taxon>
        <taxon>Mucoromycota</taxon>
        <taxon>Glomeromycotina</taxon>
        <taxon>Glomeromycetes</taxon>
        <taxon>Diversisporales</taxon>
        <taxon>Gigasporaceae</taxon>
        <taxon>Gigaspora</taxon>
    </lineage>
</organism>
<protein>
    <submittedName>
        <fullName evidence="1">34227_t:CDS:1</fullName>
    </submittedName>
</protein>
<name>A0ABN7URC2_GIGMA</name>
<proteinExistence type="predicted"/>
<keyword evidence="2" id="KW-1185">Reference proteome</keyword>
<evidence type="ECO:0000313" key="1">
    <source>
        <dbReference type="EMBL" id="CAG8649882.1"/>
    </source>
</evidence>
<reference evidence="1 2" key="1">
    <citation type="submission" date="2021-06" db="EMBL/GenBank/DDBJ databases">
        <authorList>
            <person name="Kallberg Y."/>
            <person name="Tangrot J."/>
            <person name="Rosling A."/>
        </authorList>
    </citation>
    <scope>NUCLEOTIDE SEQUENCE [LARGE SCALE GENOMIC DNA]</scope>
    <source>
        <strain evidence="1 2">120-4 pot B 10/14</strain>
    </source>
</reference>
<dbReference type="EMBL" id="CAJVQB010004952">
    <property type="protein sequence ID" value="CAG8649882.1"/>
    <property type="molecule type" value="Genomic_DNA"/>
</dbReference>
<comment type="caution">
    <text evidence="1">The sequence shown here is derived from an EMBL/GenBank/DDBJ whole genome shotgun (WGS) entry which is preliminary data.</text>
</comment>